<sequence>MARQARFCSPGRAHLVRMQAAQGPSPLATPDQRDRFLQAMAQGLAQVSVRLHAYAVLPDAVQMLLTPQAAEDLSRFVQGLARRSSRARPAPRVEAPEPVGREAAWAGRFQSALVQPGEWELTSMVWIDRAADRAGLAGASPWRWSSLGVHVGEAPSSAVRGPALAAPESYWHLGNTPFAREAAYRERLAHGWTAELEDALDAALRRGLAVGDEVFLTQVEMETGRRLRPAARGRPRMNIA</sequence>
<evidence type="ECO:0000313" key="3">
    <source>
        <dbReference type="Proteomes" id="UP000183649"/>
    </source>
</evidence>
<dbReference type="GO" id="GO:0004803">
    <property type="term" value="F:transposase activity"/>
    <property type="evidence" value="ECO:0007669"/>
    <property type="project" value="InterPro"/>
</dbReference>
<accession>A0A0K6HTU5</accession>
<dbReference type="EMBL" id="CYHF01000002">
    <property type="protein sequence ID" value="CUA94452.1"/>
    <property type="molecule type" value="Genomic_DNA"/>
</dbReference>
<proteinExistence type="predicted"/>
<dbReference type="PANTHER" id="PTHR34322">
    <property type="entry name" value="TRANSPOSASE, Y1_TNP DOMAIN-CONTAINING"/>
    <property type="match status" value="1"/>
</dbReference>
<dbReference type="PANTHER" id="PTHR34322:SF2">
    <property type="entry name" value="TRANSPOSASE IS200-LIKE DOMAIN-CONTAINING PROTEIN"/>
    <property type="match status" value="1"/>
</dbReference>
<keyword evidence="3" id="KW-1185">Reference proteome</keyword>
<dbReference type="STRING" id="339866.GCA_001418255_00617"/>
<organism evidence="2 3">
    <name type="scientific">Thiomonas bhubaneswarensis</name>
    <dbReference type="NCBI Taxonomy" id="339866"/>
    <lineage>
        <taxon>Bacteria</taxon>
        <taxon>Pseudomonadati</taxon>
        <taxon>Pseudomonadota</taxon>
        <taxon>Betaproteobacteria</taxon>
        <taxon>Burkholderiales</taxon>
        <taxon>Thiomonas</taxon>
    </lineage>
</organism>
<reference evidence="3" key="1">
    <citation type="submission" date="2015-08" db="EMBL/GenBank/DDBJ databases">
        <authorList>
            <person name="Varghese N."/>
        </authorList>
    </citation>
    <scope>NUCLEOTIDE SEQUENCE [LARGE SCALE GENOMIC DNA]</scope>
    <source>
        <strain evidence="3">DSM 18181</strain>
    </source>
</reference>
<dbReference type="SUPFAM" id="SSF143422">
    <property type="entry name" value="Transposase IS200-like"/>
    <property type="match status" value="1"/>
</dbReference>
<dbReference type="Gene3D" id="3.30.70.1290">
    <property type="entry name" value="Transposase IS200-like"/>
    <property type="match status" value="1"/>
</dbReference>
<evidence type="ECO:0000313" key="2">
    <source>
        <dbReference type="EMBL" id="CUA94452.1"/>
    </source>
</evidence>
<dbReference type="SMART" id="SM01321">
    <property type="entry name" value="Y1_Tnp"/>
    <property type="match status" value="1"/>
</dbReference>
<dbReference type="GO" id="GO:0006313">
    <property type="term" value="P:DNA transposition"/>
    <property type="evidence" value="ECO:0007669"/>
    <property type="project" value="InterPro"/>
</dbReference>
<evidence type="ECO:0000259" key="1">
    <source>
        <dbReference type="SMART" id="SM01321"/>
    </source>
</evidence>
<gene>
    <name evidence="2" type="ORF">Ga0061069_10293</name>
</gene>
<feature type="domain" description="Transposase IS200-like" evidence="1">
    <location>
        <begin position="9"/>
        <end position="130"/>
    </location>
</feature>
<name>A0A0K6HTU5_9BURK</name>
<dbReference type="OrthoDB" id="9814067at2"/>
<dbReference type="AlphaFoldDB" id="A0A0K6HTU5"/>
<dbReference type="InterPro" id="IPR002686">
    <property type="entry name" value="Transposase_17"/>
</dbReference>
<protein>
    <submittedName>
        <fullName evidence="2">Transposase IS200 like</fullName>
    </submittedName>
</protein>
<dbReference type="InterPro" id="IPR036515">
    <property type="entry name" value="Transposase_17_sf"/>
</dbReference>
<dbReference type="GO" id="GO:0003677">
    <property type="term" value="F:DNA binding"/>
    <property type="evidence" value="ECO:0007669"/>
    <property type="project" value="InterPro"/>
</dbReference>
<dbReference type="Proteomes" id="UP000183649">
    <property type="component" value="Unassembled WGS sequence"/>
</dbReference>